<gene>
    <name evidence="1" type="ORF">LCGC14_1591630</name>
</gene>
<organism evidence="1">
    <name type="scientific">marine sediment metagenome</name>
    <dbReference type="NCBI Taxonomy" id="412755"/>
    <lineage>
        <taxon>unclassified sequences</taxon>
        <taxon>metagenomes</taxon>
        <taxon>ecological metagenomes</taxon>
    </lineage>
</organism>
<comment type="caution">
    <text evidence="1">The sequence shown here is derived from an EMBL/GenBank/DDBJ whole genome shotgun (WGS) entry which is preliminary data.</text>
</comment>
<name>A0A0F9IE76_9ZZZZ</name>
<accession>A0A0F9IE76</accession>
<proteinExistence type="predicted"/>
<sequence length="55" mass="6465">MFLFIYIGSITLQQEIPVRVCSNRGEILVLMLDILDRLDSIVSKQQKHWPRYSLS</sequence>
<evidence type="ECO:0000313" key="1">
    <source>
        <dbReference type="EMBL" id="KKM25767.1"/>
    </source>
</evidence>
<reference evidence="1" key="1">
    <citation type="journal article" date="2015" name="Nature">
        <title>Complex archaea that bridge the gap between prokaryotes and eukaryotes.</title>
        <authorList>
            <person name="Spang A."/>
            <person name="Saw J.H."/>
            <person name="Jorgensen S.L."/>
            <person name="Zaremba-Niedzwiedzka K."/>
            <person name="Martijn J."/>
            <person name="Lind A.E."/>
            <person name="van Eijk R."/>
            <person name="Schleper C."/>
            <person name="Guy L."/>
            <person name="Ettema T.J."/>
        </authorList>
    </citation>
    <scope>NUCLEOTIDE SEQUENCE</scope>
</reference>
<dbReference type="AlphaFoldDB" id="A0A0F9IE76"/>
<protein>
    <submittedName>
        <fullName evidence="1">Uncharacterized protein</fullName>
    </submittedName>
</protein>
<dbReference type="EMBL" id="LAZR01012646">
    <property type="protein sequence ID" value="KKM25767.1"/>
    <property type="molecule type" value="Genomic_DNA"/>
</dbReference>